<keyword evidence="10" id="KW-0739">Sodium transport</keyword>
<dbReference type="GO" id="GO:0015297">
    <property type="term" value="F:antiporter activity"/>
    <property type="evidence" value="ECO:0007669"/>
    <property type="project" value="UniProtKB-KW"/>
</dbReference>
<evidence type="ECO:0000256" key="1">
    <source>
        <dbReference type="ARBA" id="ARBA00004141"/>
    </source>
</evidence>
<evidence type="ECO:0000256" key="5">
    <source>
        <dbReference type="ARBA" id="ARBA00022692"/>
    </source>
</evidence>
<accession>A0A848CY71</accession>
<dbReference type="GO" id="GO:1902600">
    <property type="term" value="P:proton transmembrane transport"/>
    <property type="evidence" value="ECO:0007669"/>
    <property type="project" value="InterPro"/>
</dbReference>
<evidence type="ECO:0000256" key="2">
    <source>
        <dbReference type="ARBA" id="ARBA00005551"/>
    </source>
</evidence>
<dbReference type="PANTHER" id="PTHR43562">
    <property type="entry name" value="NAPA-TYPE SODIUM/HYDROGEN ANTIPORTER"/>
    <property type="match status" value="1"/>
</dbReference>
<feature type="transmembrane region" description="Helical" evidence="11">
    <location>
        <begin position="85"/>
        <end position="107"/>
    </location>
</feature>
<comment type="caution">
    <text evidence="13">The sequence shown here is derived from an EMBL/GenBank/DDBJ whole genome shotgun (WGS) entry which is preliminary data.</text>
</comment>
<protein>
    <submittedName>
        <fullName evidence="13">Cation:proton antiporter</fullName>
    </submittedName>
</protein>
<keyword evidence="7" id="KW-0915">Sodium</keyword>
<dbReference type="GO" id="GO:0006814">
    <property type="term" value="P:sodium ion transport"/>
    <property type="evidence" value="ECO:0007669"/>
    <property type="project" value="UniProtKB-KW"/>
</dbReference>
<feature type="transmembrane region" description="Helical" evidence="11">
    <location>
        <begin position="32"/>
        <end position="65"/>
    </location>
</feature>
<keyword evidence="6 11" id="KW-1133">Transmembrane helix</keyword>
<keyword evidence="8" id="KW-0406">Ion transport</keyword>
<dbReference type="InterPro" id="IPR038770">
    <property type="entry name" value="Na+/solute_symporter_sf"/>
</dbReference>
<comment type="subcellular location">
    <subcellularLocation>
        <location evidence="1">Membrane</location>
        <topology evidence="1">Multi-pass membrane protein</topology>
    </subcellularLocation>
</comment>
<dbReference type="GO" id="GO:0016020">
    <property type="term" value="C:membrane"/>
    <property type="evidence" value="ECO:0007669"/>
    <property type="project" value="UniProtKB-SubCell"/>
</dbReference>
<proteinExistence type="inferred from homology"/>
<feature type="transmembrane region" description="Helical" evidence="11">
    <location>
        <begin position="350"/>
        <end position="372"/>
    </location>
</feature>
<dbReference type="Pfam" id="PF00999">
    <property type="entry name" value="Na_H_Exchanger"/>
    <property type="match status" value="1"/>
</dbReference>
<reference evidence="13 14" key="1">
    <citation type="submission" date="2020-04" db="EMBL/GenBank/DDBJ databases">
        <authorList>
            <person name="Hitch T.C.A."/>
            <person name="Wylensek D."/>
            <person name="Clavel T."/>
        </authorList>
    </citation>
    <scope>NUCLEOTIDE SEQUENCE [LARGE SCALE GENOMIC DNA]</scope>
    <source>
        <strain evidence="13 14">WB01_D5_05</strain>
    </source>
</reference>
<gene>
    <name evidence="13" type="ORF">HF838_08945</name>
</gene>
<keyword evidence="9 11" id="KW-0472">Membrane</keyword>
<dbReference type="AlphaFoldDB" id="A0A848CY71"/>
<evidence type="ECO:0000313" key="14">
    <source>
        <dbReference type="Proteomes" id="UP000561326"/>
    </source>
</evidence>
<evidence type="ECO:0000259" key="12">
    <source>
        <dbReference type="Pfam" id="PF00999"/>
    </source>
</evidence>
<feature type="transmembrane region" description="Helical" evidence="11">
    <location>
        <begin position="113"/>
        <end position="131"/>
    </location>
</feature>
<dbReference type="Gene3D" id="1.20.1530.20">
    <property type="match status" value="1"/>
</dbReference>
<feature type="transmembrane region" description="Helical" evidence="11">
    <location>
        <begin position="231"/>
        <end position="249"/>
    </location>
</feature>
<evidence type="ECO:0000256" key="3">
    <source>
        <dbReference type="ARBA" id="ARBA00022448"/>
    </source>
</evidence>
<evidence type="ECO:0000256" key="8">
    <source>
        <dbReference type="ARBA" id="ARBA00023065"/>
    </source>
</evidence>
<feature type="transmembrane region" description="Helical" evidence="11">
    <location>
        <begin position="173"/>
        <end position="195"/>
    </location>
</feature>
<feature type="transmembrane region" description="Helical" evidence="11">
    <location>
        <begin position="261"/>
        <end position="280"/>
    </location>
</feature>
<feature type="domain" description="Cation/H+ exchanger transmembrane" evidence="12">
    <location>
        <begin position="15"/>
        <end position="368"/>
    </location>
</feature>
<evidence type="ECO:0000256" key="7">
    <source>
        <dbReference type="ARBA" id="ARBA00023053"/>
    </source>
</evidence>
<evidence type="ECO:0000256" key="9">
    <source>
        <dbReference type="ARBA" id="ARBA00023136"/>
    </source>
</evidence>
<dbReference type="InterPro" id="IPR006153">
    <property type="entry name" value="Cation/H_exchanger_TM"/>
</dbReference>
<evidence type="ECO:0000256" key="4">
    <source>
        <dbReference type="ARBA" id="ARBA00022449"/>
    </source>
</evidence>
<keyword evidence="4" id="KW-0050">Antiport</keyword>
<sequence>MLIFELAVILLASKLAGDISVRLGQPSVLGKLLIGIVLGPALLGVITSTDVLGELSQIGVILLMFIAGLETDMDEFKRTGKASTYVGIAGIIAPLSLGYVAGSMMGLPAFQSVFLGLLLSATSVSISVQALKEMGNLKTREGTTILGAAVIDDVLVIIALAFVMSLAGGDVNLGMVVLKKIAFFAVAILLGWKVVPWALRIFAPLRVTESIISAGLIICFLYAFLAEYAGVAAIIGAYIAGVAISLTDYKHEVFEKVETIAYAVFVPVFFTSIGVAANFTGIVDHIGLIVGLSILAILTKLIGSAIGAKAAGFSWKSSLGIGSAMVSRGEVALIIAAIGLENKLLQQDMFTVIVIVVLITTIVTPPMMKLFFTSSKEKQKSMAG</sequence>
<keyword evidence="5 11" id="KW-0812">Transmembrane</keyword>
<dbReference type="PANTHER" id="PTHR43562:SF3">
    <property type="entry name" value="SODIUM ION_PROTON EXCHANGER (EUROFUNG)"/>
    <property type="match status" value="1"/>
</dbReference>
<comment type="similarity">
    <text evidence="2">Belongs to the monovalent cation:proton antiporter 2 (CPA2) transporter (TC 2.A.37) family.</text>
</comment>
<dbReference type="EMBL" id="JABAGO010000013">
    <property type="protein sequence ID" value="NME98386.1"/>
    <property type="molecule type" value="Genomic_DNA"/>
</dbReference>
<evidence type="ECO:0000256" key="11">
    <source>
        <dbReference type="SAM" id="Phobius"/>
    </source>
</evidence>
<feature type="transmembrane region" description="Helical" evidence="11">
    <location>
        <begin position="143"/>
        <end position="167"/>
    </location>
</feature>
<keyword evidence="3" id="KW-0813">Transport</keyword>
<evidence type="ECO:0000256" key="10">
    <source>
        <dbReference type="ARBA" id="ARBA00023201"/>
    </source>
</evidence>
<organism evidence="13 14">
    <name type="scientific">Aneurinibacillus aneurinilyticus</name>
    <name type="common">Bacillus aneurinolyticus</name>
    <dbReference type="NCBI Taxonomy" id="1391"/>
    <lineage>
        <taxon>Bacteria</taxon>
        <taxon>Bacillati</taxon>
        <taxon>Bacillota</taxon>
        <taxon>Bacilli</taxon>
        <taxon>Bacillales</taxon>
        <taxon>Paenibacillaceae</taxon>
        <taxon>Aneurinibacillus group</taxon>
        <taxon>Aneurinibacillus</taxon>
    </lineage>
</organism>
<name>A0A848CY71_ANEAE</name>
<dbReference type="RefSeq" id="WP_168975089.1">
    <property type="nucleotide sequence ID" value="NZ_CAMJCG010000117.1"/>
</dbReference>
<dbReference type="Proteomes" id="UP000561326">
    <property type="component" value="Unassembled WGS sequence"/>
</dbReference>
<evidence type="ECO:0000256" key="6">
    <source>
        <dbReference type="ARBA" id="ARBA00022989"/>
    </source>
</evidence>
<feature type="transmembrane region" description="Helical" evidence="11">
    <location>
        <begin position="286"/>
        <end position="307"/>
    </location>
</feature>
<evidence type="ECO:0000313" key="13">
    <source>
        <dbReference type="EMBL" id="NME98386.1"/>
    </source>
</evidence>